<keyword evidence="2" id="KW-1185">Reference proteome</keyword>
<reference evidence="1 2" key="1">
    <citation type="journal article" date="2008" name="Nature">
        <title>The genome of Laccaria bicolor provides insights into mycorrhizal symbiosis.</title>
        <authorList>
            <person name="Martin F."/>
            <person name="Aerts A."/>
            <person name="Ahren D."/>
            <person name="Brun A."/>
            <person name="Danchin E.G.J."/>
            <person name="Duchaussoy F."/>
            <person name="Gibon J."/>
            <person name="Kohler A."/>
            <person name="Lindquist E."/>
            <person name="Pereda V."/>
            <person name="Salamov A."/>
            <person name="Shapiro H.J."/>
            <person name="Wuyts J."/>
            <person name="Blaudez D."/>
            <person name="Buee M."/>
            <person name="Brokstein P."/>
            <person name="Canbaeck B."/>
            <person name="Cohen D."/>
            <person name="Courty P.E."/>
            <person name="Coutinho P.M."/>
            <person name="Delaruelle C."/>
            <person name="Detter J.C."/>
            <person name="Deveau A."/>
            <person name="DiFazio S."/>
            <person name="Duplessis S."/>
            <person name="Fraissinet-Tachet L."/>
            <person name="Lucic E."/>
            <person name="Frey-Klett P."/>
            <person name="Fourrey C."/>
            <person name="Feussner I."/>
            <person name="Gay G."/>
            <person name="Grimwood J."/>
            <person name="Hoegger P.J."/>
            <person name="Jain P."/>
            <person name="Kilaru S."/>
            <person name="Labbe J."/>
            <person name="Lin Y.C."/>
            <person name="Legue V."/>
            <person name="Le Tacon F."/>
            <person name="Marmeisse R."/>
            <person name="Melayah D."/>
            <person name="Montanini B."/>
            <person name="Muratet M."/>
            <person name="Nehls U."/>
            <person name="Niculita-Hirzel H."/>
            <person name="Oudot-Le Secq M.P."/>
            <person name="Peter M."/>
            <person name="Quesneville H."/>
            <person name="Rajashekar B."/>
            <person name="Reich M."/>
            <person name="Rouhier N."/>
            <person name="Schmutz J."/>
            <person name="Yin T."/>
            <person name="Chalot M."/>
            <person name="Henrissat B."/>
            <person name="Kuees U."/>
            <person name="Lucas S."/>
            <person name="Van de Peer Y."/>
            <person name="Podila G.K."/>
            <person name="Polle A."/>
            <person name="Pukkila P.J."/>
            <person name="Richardson P.M."/>
            <person name="Rouze P."/>
            <person name="Sanders I.R."/>
            <person name="Stajich J.E."/>
            <person name="Tunlid A."/>
            <person name="Tuskan G."/>
            <person name="Grigoriev I.V."/>
        </authorList>
    </citation>
    <scope>NUCLEOTIDE SEQUENCE [LARGE SCALE GENOMIC DNA]</scope>
    <source>
        <strain evidence="2">S238N-H82 / ATCC MYA-4686</strain>
    </source>
</reference>
<dbReference type="Proteomes" id="UP000001194">
    <property type="component" value="Unassembled WGS sequence"/>
</dbReference>
<dbReference type="KEGG" id="lbc:LACBIDRAFT_296091"/>
<evidence type="ECO:0000313" key="2">
    <source>
        <dbReference type="Proteomes" id="UP000001194"/>
    </source>
</evidence>
<dbReference type="RefSeq" id="XP_001890511.1">
    <property type="nucleotide sequence ID" value="XM_001890476.1"/>
</dbReference>
<sequence>MSPLSSSSRLPHLPTYHLTRSRAFCWHGNCSRSFPESLSREERIFWSTFSESLSSCVARASSPRSSLSPSLISIQDLSFIHVSHPLARVRRL</sequence>
<organism evidence="2">
    <name type="scientific">Laccaria bicolor (strain S238N-H82 / ATCC MYA-4686)</name>
    <name type="common">Bicoloured deceiver</name>
    <name type="synonym">Laccaria laccata var. bicolor</name>
    <dbReference type="NCBI Taxonomy" id="486041"/>
    <lineage>
        <taxon>Eukaryota</taxon>
        <taxon>Fungi</taxon>
        <taxon>Dikarya</taxon>
        <taxon>Basidiomycota</taxon>
        <taxon>Agaricomycotina</taxon>
        <taxon>Agaricomycetes</taxon>
        <taxon>Agaricomycetidae</taxon>
        <taxon>Agaricales</taxon>
        <taxon>Agaricineae</taxon>
        <taxon>Hydnangiaceae</taxon>
        <taxon>Laccaria</taxon>
    </lineage>
</organism>
<proteinExistence type="predicted"/>
<dbReference type="InParanoid" id="B0E2U4"/>
<accession>B0E2U4</accession>
<dbReference type="EMBL" id="DS547190">
    <property type="protein sequence ID" value="EDQ98840.1"/>
    <property type="molecule type" value="Genomic_DNA"/>
</dbReference>
<dbReference type="HOGENOM" id="CLU_2413635_0_0_1"/>
<dbReference type="AlphaFoldDB" id="B0E2U4"/>
<dbReference type="GeneID" id="6086161"/>
<gene>
    <name evidence="1" type="ORF">LACBIDRAFT_296091</name>
</gene>
<name>B0E2U4_LACBS</name>
<protein>
    <submittedName>
        <fullName evidence="1">Predicted protein</fullName>
    </submittedName>
</protein>
<evidence type="ECO:0000313" key="1">
    <source>
        <dbReference type="EMBL" id="EDQ98840.1"/>
    </source>
</evidence>